<evidence type="ECO:0000256" key="6">
    <source>
        <dbReference type="ARBA" id="ARBA00022989"/>
    </source>
</evidence>
<feature type="transmembrane region" description="Helical" evidence="8">
    <location>
        <begin position="20"/>
        <end position="41"/>
    </location>
</feature>
<keyword evidence="5 8" id="KW-0812">Transmembrane</keyword>
<comment type="subcellular location">
    <subcellularLocation>
        <location evidence="1">Cell membrane</location>
        <topology evidence="1">Multi-pass membrane protein</topology>
    </subcellularLocation>
</comment>
<feature type="transmembrane region" description="Helical" evidence="8">
    <location>
        <begin position="157"/>
        <end position="180"/>
    </location>
</feature>
<keyword evidence="10" id="KW-1185">Reference proteome</keyword>
<dbReference type="EMBL" id="BAABWU010000006">
    <property type="protein sequence ID" value="GAA6196398.1"/>
    <property type="molecule type" value="Genomic_DNA"/>
</dbReference>
<dbReference type="PANTHER" id="PTHR30472">
    <property type="entry name" value="FERRIC ENTEROBACTIN TRANSPORT SYSTEM PERMEASE PROTEIN"/>
    <property type="match status" value="1"/>
</dbReference>
<evidence type="ECO:0000256" key="5">
    <source>
        <dbReference type="ARBA" id="ARBA00022692"/>
    </source>
</evidence>
<feature type="transmembrane region" description="Helical" evidence="8">
    <location>
        <begin position="243"/>
        <end position="274"/>
    </location>
</feature>
<feature type="transmembrane region" description="Helical" evidence="8">
    <location>
        <begin position="286"/>
        <end position="304"/>
    </location>
</feature>
<dbReference type="Gene3D" id="1.10.3470.10">
    <property type="entry name" value="ABC transporter involved in vitamin B12 uptake, BtuC"/>
    <property type="match status" value="1"/>
</dbReference>
<evidence type="ECO:0000313" key="10">
    <source>
        <dbReference type="Proteomes" id="UP001441944"/>
    </source>
</evidence>
<organism evidence="9 10">
    <name type="scientific">Pseudophaeobacter arcticus</name>
    <dbReference type="NCBI Taxonomy" id="385492"/>
    <lineage>
        <taxon>Bacteria</taxon>
        <taxon>Pseudomonadati</taxon>
        <taxon>Pseudomonadota</taxon>
        <taxon>Alphaproteobacteria</taxon>
        <taxon>Rhodobacterales</taxon>
        <taxon>Paracoccaceae</taxon>
        <taxon>Pseudophaeobacter</taxon>
    </lineage>
</organism>
<evidence type="ECO:0000256" key="3">
    <source>
        <dbReference type="ARBA" id="ARBA00022448"/>
    </source>
</evidence>
<comment type="similarity">
    <text evidence="2">Belongs to the binding-protein-dependent transport system permease family. FecCD subfamily.</text>
</comment>
<keyword evidence="6 8" id="KW-1133">Transmembrane helix</keyword>
<dbReference type="CDD" id="cd06550">
    <property type="entry name" value="TM_ABC_iron-siderophores_like"/>
    <property type="match status" value="1"/>
</dbReference>
<evidence type="ECO:0000256" key="4">
    <source>
        <dbReference type="ARBA" id="ARBA00022475"/>
    </source>
</evidence>
<evidence type="ECO:0000313" key="9">
    <source>
        <dbReference type="EMBL" id="GAA6196398.1"/>
    </source>
</evidence>
<proteinExistence type="inferred from homology"/>
<feature type="transmembrane region" description="Helical" evidence="8">
    <location>
        <begin position="201"/>
        <end position="223"/>
    </location>
</feature>
<protein>
    <submittedName>
        <fullName evidence="9">Iron chelate uptake ABC transporter family permease subunit</fullName>
    </submittedName>
</protein>
<feature type="transmembrane region" description="Helical" evidence="8">
    <location>
        <begin position="74"/>
        <end position="91"/>
    </location>
</feature>
<keyword evidence="4" id="KW-1003">Cell membrane</keyword>
<dbReference type="RefSeq" id="WP_353399187.1">
    <property type="nucleotide sequence ID" value="NZ_BAABWU010000006.1"/>
</dbReference>
<feature type="transmembrane region" description="Helical" evidence="8">
    <location>
        <begin position="316"/>
        <end position="335"/>
    </location>
</feature>
<dbReference type="Proteomes" id="UP001441944">
    <property type="component" value="Unassembled WGS sequence"/>
</dbReference>
<keyword evidence="3" id="KW-0813">Transport</keyword>
<comment type="caution">
    <text evidence="9">The sequence shown here is derived from an EMBL/GenBank/DDBJ whole genome shotgun (WGS) entry which is preliminary data.</text>
</comment>
<feature type="transmembrane region" description="Helical" evidence="8">
    <location>
        <begin position="130"/>
        <end position="151"/>
    </location>
</feature>
<dbReference type="Pfam" id="PF01032">
    <property type="entry name" value="FecCD"/>
    <property type="match status" value="1"/>
</dbReference>
<evidence type="ECO:0000256" key="8">
    <source>
        <dbReference type="SAM" id="Phobius"/>
    </source>
</evidence>
<evidence type="ECO:0000256" key="1">
    <source>
        <dbReference type="ARBA" id="ARBA00004651"/>
    </source>
</evidence>
<sequence length="343" mass="35765">MTILEATSPRSDHRASARQIWLLTVVLSLLWLSALSLRFGLRPISWHSIWDSFVAYDATNANHLVLQGMRLPRLLAAWLAGAALAGSGALIQSLTRNPLADPGLLGINGGASLGVILCIFLLGISDPASFVWVAMGGGLISTVLVFFLGGAGQGTPLRLILAGAALSALFLALGRSLLLISQRSLDVYRFWVLGGLDGIEMATLAALLPFFALGATLAAVSSFNLNAMMLGEDTARSLGLRVGLARGLAVCAIVCLCGATVSMAGPIAFVGLIVPHMARRFSGADMRWCLLFSALLGAGLMILADLMGRLPVFGGNMQAGVMAALLGGPALVWLIRRYGGAAL</sequence>
<dbReference type="SUPFAM" id="SSF81345">
    <property type="entry name" value="ABC transporter involved in vitamin B12 uptake, BtuC"/>
    <property type="match status" value="1"/>
</dbReference>
<name>A0ABQ0AKK1_9RHOB</name>
<feature type="transmembrane region" description="Helical" evidence="8">
    <location>
        <begin position="103"/>
        <end position="123"/>
    </location>
</feature>
<reference evidence="9 10" key="1">
    <citation type="submission" date="2024-04" db="EMBL/GenBank/DDBJ databases">
        <title>Draft genome sequence of Pseudophaeobacter arcticus NBRC 116598.</title>
        <authorList>
            <person name="Miyakawa T."/>
            <person name="Kusuya Y."/>
            <person name="Miura T."/>
        </authorList>
    </citation>
    <scope>NUCLEOTIDE SEQUENCE [LARGE SCALE GENOMIC DNA]</scope>
    <source>
        <strain evidence="9 10">SU-CL00105</strain>
    </source>
</reference>
<keyword evidence="7 8" id="KW-0472">Membrane</keyword>
<dbReference type="InterPro" id="IPR037294">
    <property type="entry name" value="ABC_BtuC-like"/>
</dbReference>
<evidence type="ECO:0000256" key="7">
    <source>
        <dbReference type="ARBA" id="ARBA00023136"/>
    </source>
</evidence>
<gene>
    <name evidence="9" type="ORF">NBRC116598_18420</name>
</gene>
<dbReference type="PANTHER" id="PTHR30472:SF1">
    <property type="entry name" value="FE(3+) DICITRATE TRANSPORT SYSTEM PERMEASE PROTEIN FECC-RELATED"/>
    <property type="match status" value="1"/>
</dbReference>
<accession>A0ABQ0AKK1</accession>
<dbReference type="InterPro" id="IPR000522">
    <property type="entry name" value="ABC_transptr_permease_BtuC"/>
</dbReference>
<evidence type="ECO:0000256" key="2">
    <source>
        <dbReference type="ARBA" id="ARBA00007935"/>
    </source>
</evidence>